<keyword evidence="2" id="KW-1185">Reference proteome</keyword>
<feature type="non-terminal residue" evidence="1">
    <location>
        <position position="104"/>
    </location>
</feature>
<gene>
    <name evidence="1" type="ORF">PCOR1329_LOCUS76076</name>
</gene>
<name>A0ABN9XIX4_9DINO</name>
<accession>A0ABN9XIX4</accession>
<organism evidence="1 2">
    <name type="scientific">Prorocentrum cordatum</name>
    <dbReference type="NCBI Taxonomy" id="2364126"/>
    <lineage>
        <taxon>Eukaryota</taxon>
        <taxon>Sar</taxon>
        <taxon>Alveolata</taxon>
        <taxon>Dinophyceae</taxon>
        <taxon>Prorocentrales</taxon>
        <taxon>Prorocentraceae</taxon>
        <taxon>Prorocentrum</taxon>
    </lineage>
</organism>
<reference evidence="1" key="1">
    <citation type="submission" date="2023-10" db="EMBL/GenBank/DDBJ databases">
        <authorList>
            <person name="Chen Y."/>
            <person name="Shah S."/>
            <person name="Dougan E. K."/>
            <person name="Thang M."/>
            <person name="Chan C."/>
        </authorList>
    </citation>
    <scope>NUCLEOTIDE SEQUENCE [LARGE SCALE GENOMIC DNA]</scope>
</reference>
<protein>
    <submittedName>
        <fullName evidence="1">Uncharacterized protein</fullName>
    </submittedName>
</protein>
<sequence length="104" mass="11620">QHSCGELVLRRALLRSGRLRARGARGAVGEGGGWQHHGAAGDCRYWPPSAWQHFLRGVSTVASDEELCGEYEAMARGFPFHRHDRLAVVRSRVYTHEFYKTVGG</sequence>
<dbReference type="EMBL" id="CAUYUJ010020426">
    <property type="protein sequence ID" value="CAK0898091.1"/>
    <property type="molecule type" value="Genomic_DNA"/>
</dbReference>
<dbReference type="Proteomes" id="UP001189429">
    <property type="component" value="Unassembled WGS sequence"/>
</dbReference>
<evidence type="ECO:0000313" key="2">
    <source>
        <dbReference type="Proteomes" id="UP001189429"/>
    </source>
</evidence>
<feature type="non-terminal residue" evidence="1">
    <location>
        <position position="1"/>
    </location>
</feature>
<comment type="caution">
    <text evidence="1">The sequence shown here is derived from an EMBL/GenBank/DDBJ whole genome shotgun (WGS) entry which is preliminary data.</text>
</comment>
<proteinExistence type="predicted"/>
<evidence type="ECO:0000313" key="1">
    <source>
        <dbReference type="EMBL" id="CAK0898091.1"/>
    </source>
</evidence>